<name>A0ABS3AG66_9PSED</name>
<sequence length="391" mass="43794">MICFVIPASAMQIDITAKFAPDPANPYMNKFKNTTPNSGWCAFRNQCLRLPIKFESNAEIVVRHSVRRGPMFKVPSDWQAVEIRHKITGESKFVKIRIAGIGSEYVADDVNGLVGGGDFRESHQKLWLQRGWQGAPRPCRDGGVGYSNEYMFGFFWQTPVAGVCAKTAAFAIPWMNYNYLDINYELDLPSPLDMSSGQYGGQLNLTIGPGGHFDMGDVMIPSDDTLTMNFTLDVRHVLHVEIPPGGNRVELLPEGGWQAWLQNPARLPGKLFRDQTFHIWTFSPFKMYLACESSADNPSLCSLKNERNDQVPLDVRVSLPSGFTDNQGLSISRRALYKNHSDNVFYPGFYVVRGAAKLYFEVRGAQVKNMLTNHPGTTYSGTVTVIWDSEV</sequence>
<proteinExistence type="predicted"/>
<dbReference type="EMBL" id="JADEVO010000015">
    <property type="protein sequence ID" value="MBN3966155.1"/>
    <property type="molecule type" value="Genomic_DNA"/>
</dbReference>
<reference evidence="1 2" key="1">
    <citation type="journal article" date="2021" name="Int. J. Syst. Evol. Microbiol.">
        <title>Pseudomonas piscium sp. nov., Pseudomonas pisciculturae sp. nov., Pseudomonas mucoides sp. nov. and Pseudomonas neuropathica sp. nov. isolated from rainbow trout.</title>
        <authorList>
            <person name="Duman M."/>
            <person name="Mulet M."/>
            <person name="Altun S."/>
            <person name="Saticioglu I.B."/>
            <person name="Gomila M."/>
            <person name="Lalucat J."/>
            <person name="Garcia-Valdes E."/>
        </authorList>
    </citation>
    <scope>NUCLEOTIDE SEQUENCE [LARGE SCALE GENOMIC DNA]</scope>
    <source>
        <strain evidence="1 2">LMG 28632</strain>
    </source>
</reference>
<protein>
    <submittedName>
        <fullName evidence="1">Uncharacterized protein</fullName>
    </submittedName>
</protein>
<keyword evidence="2" id="KW-1185">Reference proteome</keyword>
<evidence type="ECO:0000313" key="1">
    <source>
        <dbReference type="EMBL" id="MBN3966155.1"/>
    </source>
</evidence>
<gene>
    <name evidence="1" type="ORF">IMW75_12820</name>
</gene>
<dbReference type="Proteomes" id="UP000772591">
    <property type="component" value="Unassembled WGS sequence"/>
</dbReference>
<evidence type="ECO:0000313" key="2">
    <source>
        <dbReference type="Proteomes" id="UP000772591"/>
    </source>
</evidence>
<accession>A0ABS3AG66</accession>
<comment type="caution">
    <text evidence="1">The sequence shown here is derived from an EMBL/GenBank/DDBJ whole genome shotgun (WGS) entry which is preliminary data.</text>
</comment>
<organism evidence="1 2">
    <name type="scientific">Pseudomonas gregormendelii</name>
    <dbReference type="NCBI Taxonomy" id="1628277"/>
    <lineage>
        <taxon>Bacteria</taxon>
        <taxon>Pseudomonadati</taxon>
        <taxon>Pseudomonadota</taxon>
        <taxon>Gammaproteobacteria</taxon>
        <taxon>Pseudomonadales</taxon>
        <taxon>Pseudomonadaceae</taxon>
        <taxon>Pseudomonas</taxon>
    </lineage>
</organism>